<dbReference type="GO" id="GO:0016020">
    <property type="term" value="C:membrane"/>
    <property type="evidence" value="ECO:0007669"/>
    <property type="project" value="UniProtKB-SubCell"/>
</dbReference>
<feature type="transmembrane region" description="Helical" evidence="2">
    <location>
        <begin position="226"/>
        <end position="249"/>
    </location>
</feature>
<dbReference type="OrthoDB" id="2105912at2759"/>
<evidence type="ECO:0000313" key="4">
    <source>
        <dbReference type="EMBL" id="SJL01290.1"/>
    </source>
</evidence>
<dbReference type="OMA" id="WRVMYQL"/>
<accession>A0A284QXU8</accession>
<keyword evidence="5" id="KW-1185">Reference proteome</keyword>
<reference evidence="5" key="1">
    <citation type="journal article" date="2017" name="Nat. Ecol. Evol.">
        <title>Genome expansion and lineage-specific genetic innovations in the forest pathogenic fungi Armillaria.</title>
        <authorList>
            <person name="Sipos G."/>
            <person name="Prasanna A.N."/>
            <person name="Walter M.C."/>
            <person name="O'Connor E."/>
            <person name="Balint B."/>
            <person name="Krizsan K."/>
            <person name="Kiss B."/>
            <person name="Hess J."/>
            <person name="Varga T."/>
            <person name="Slot J."/>
            <person name="Riley R."/>
            <person name="Boka B."/>
            <person name="Rigling D."/>
            <person name="Barry K."/>
            <person name="Lee J."/>
            <person name="Mihaltcheva S."/>
            <person name="LaButti K."/>
            <person name="Lipzen A."/>
            <person name="Waldron R."/>
            <person name="Moloney N.M."/>
            <person name="Sperisen C."/>
            <person name="Kredics L."/>
            <person name="Vagvoelgyi C."/>
            <person name="Patrignani A."/>
            <person name="Fitzpatrick D."/>
            <person name="Nagy I."/>
            <person name="Doyle S."/>
            <person name="Anderson J.B."/>
            <person name="Grigoriev I.V."/>
            <person name="Gueldener U."/>
            <person name="Muensterkoetter M."/>
            <person name="Nagy L.G."/>
        </authorList>
    </citation>
    <scope>NUCLEOTIDE SEQUENCE [LARGE SCALE GENOMIC DNA]</scope>
    <source>
        <strain evidence="5">C18/9</strain>
    </source>
</reference>
<dbReference type="PANTHER" id="PTHR42910">
    <property type="entry name" value="TRANSPORTER SCO4007-RELATED"/>
    <property type="match status" value="1"/>
</dbReference>
<name>A0A284QXU8_ARMOS</name>
<feature type="transmembrane region" description="Helical" evidence="2">
    <location>
        <begin position="99"/>
        <end position="117"/>
    </location>
</feature>
<feature type="transmembrane region" description="Helical" evidence="2">
    <location>
        <begin position="27"/>
        <end position="50"/>
    </location>
</feature>
<dbReference type="STRING" id="47428.A0A284QXU8"/>
<sequence>MSCPSPTRDFYLIPIPQRLRYNPEKPFQFGLGLNILLAFACTFTVANLYYCQPLLIQISEFFEVSYLESSKAATIIQAGYAVGLFFFGPLGDLLRRRQLILALILCSFSLTLCLALIPNWNAFLVLSFLAGLINVVPQVLVSLTVDLAPPSKRAFALSIVVSGLILGILIARVFAGLIAQFADWRVVYYFAVGMQGVVLVACYALIPDYPVKNQDLGYWELIRSMVMFAVTEPLLIQAYLVNFLLMNFWVTLTFLLGGEPYHYSTLVIGLFGLIGIFGVCMTPLAGRVLDKLLPWYGSVLATIFTACFQGLLVGAAGINIAPVSIITVPVASSFLNLLKDHSGSAGNRHIPPDAASLPSDIDIQVDGFRLAFVAMMLIRLVSISKEATARLNAVFVISLFLGQVMGADVGSRVFLEYGWRAGAGLSLGWTSLALLILLVRGPHCERKT</sequence>
<dbReference type="EMBL" id="FUEG01000003">
    <property type="protein sequence ID" value="SJL01290.1"/>
    <property type="molecule type" value="Genomic_DNA"/>
</dbReference>
<dbReference type="InterPro" id="IPR011701">
    <property type="entry name" value="MFS"/>
</dbReference>
<protein>
    <recommendedName>
        <fullName evidence="3">Major facilitator superfamily (MFS) profile domain-containing protein</fullName>
    </recommendedName>
</protein>
<feature type="transmembrane region" description="Helical" evidence="2">
    <location>
        <begin position="417"/>
        <end position="439"/>
    </location>
</feature>
<feature type="transmembrane region" description="Helical" evidence="2">
    <location>
        <begin position="293"/>
        <end position="312"/>
    </location>
</feature>
<dbReference type="PROSITE" id="PS50850">
    <property type="entry name" value="MFS"/>
    <property type="match status" value="1"/>
</dbReference>
<feature type="transmembrane region" description="Helical" evidence="2">
    <location>
        <begin position="187"/>
        <end position="206"/>
    </location>
</feature>
<feature type="transmembrane region" description="Helical" evidence="2">
    <location>
        <begin position="261"/>
        <end position="281"/>
    </location>
</feature>
<dbReference type="InterPro" id="IPR020846">
    <property type="entry name" value="MFS_dom"/>
</dbReference>
<comment type="subcellular location">
    <subcellularLocation>
        <location evidence="1">Membrane</location>
        <topology evidence="1">Multi-pass membrane protein</topology>
    </subcellularLocation>
</comment>
<feature type="domain" description="Major facilitator superfamily (MFS) profile" evidence="3">
    <location>
        <begin position="30"/>
        <end position="448"/>
    </location>
</feature>
<dbReference type="CDD" id="cd17324">
    <property type="entry name" value="MFS_NepI_like"/>
    <property type="match status" value="1"/>
</dbReference>
<organism evidence="4 5">
    <name type="scientific">Armillaria ostoyae</name>
    <name type="common">Armillaria root rot fungus</name>
    <dbReference type="NCBI Taxonomy" id="47428"/>
    <lineage>
        <taxon>Eukaryota</taxon>
        <taxon>Fungi</taxon>
        <taxon>Dikarya</taxon>
        <taxon>Basidiomycota</taxon>
        <taxon>Agaricomycotina</taxon>
        <taxon>Agaricomycetes</taxon>
        <taxon>Agaricomycetidae</taxon>
        <taxon>Agaricales</taxon>
        <taxon>Marasmiineae</taxon>
        <taxon>Physalacriaceae</taxon>
        <taxon>Armillaria</taxon>
    </lineage>
</organism>
<dbReference type="Gene3D" id="1.20.1250.20">
    <property type="entry name" value="MFS general substrate transporter like domains"/>
    <property type="match status" value="1"/>
</dbReference>
<feature type="transmembrane region" description="Helical" evidence="2">
    <location>
        <begin position="387"/>
        <end position="405"/>
    </location>
</feature>
<keyword evidence="2" id="KW-1133">Transmembrane helix</keyword>
<dbReference type="GO" id="GO:0022857">
    <property type="term" value="F:transmembrane transporter activity"/>
    <property type="evidence" value="ECO:0007669"/>
    <property type="project" value="InterPro"/>
</dbReference>
<dbReference type="Proteomes" id="UP000219338">
    <property type="component" value="Unassembled WGS sequence"/>
</dbReference>
<dbReference type="InterPro" id="IPR036259">
    <property type="entry name" value="MFS_trans_sf"/>
</dbReference>
<dbReference type="SUPFAM" id="SSF103473">
    <property type="entry name" value="MFS general substrate transporter"/>
    <property type="match status" value="1"/>
</dbReference>
<keyword evidence="2" id="KW-0472">Membrane</keyword>
<gene>
    <name evidence="4" type="ORF">ARMOST_04608</name>
</gene>
<evidence type="ECO:0000256" key="1">
    <source>
        <dbReference type="ARBA" id="ARBA00004141"/>
    </source>
</evidence>
<evidence type="ECO:0000256" key="2">
    <source>
        <dbReference type="SAM" id="Phobius"/>
    </source>
</evidence>
<evidence type="ECO:0000313" key="5">
    <source>
        <dbReference type="Proteomes" id="UP000219338"/>
    </source>
</evidence>
<evidence type="ECO:0000259" key="3">
    <source>
        <dbReference type="PROSITE" id="PS50850"/>
    </source>
</evidence>
<feature type="transmembrane region" description="Helical" evidence="2">
    <location>
        <begin position="123"/>
        <end position="143"/>
    </location>
</feature>
<dbReference type="Pfam" id="PF07690">
    <property type="entry name" value="MFS_1"/>
    <property type="match status" value="1"/>
</dbReference>
<feature type="transmembrane region" description="Helical" evidence="2">
    <location>
        <begin position="70"/>
        <end position="87"/>
    </location>
</feature>
<dbReference type="AlphaFoldDB" id="A0A284QXU8"/>
<keyword evidence="2" id="KW-0812">Transmembrane</keyword>
<dbReference type="PANTHER" id="PTHR42910:SF1">
    <property type="entry name" value="MAJOR FACILITATOR SUPERFAMILY (MFS) PROFILE DOMAIN-CONTAINING PROTEIN"/>
    <property type="match status" value="1"/>
</dbReference>
<proteinExistence type="predicted"/>
<feature type="transmembrane region" description="Helical" evidence="2">
    <location>
        <begin position="155"/>
        <end position="181"/>
    </location>
</feature>